<dbReference type="Gene3D" id="3.40.50.300">
    <property type="entry name" value="P-loop containing nucleotide triphosphate hydrolases"/>
    <property type="match status" value="1"/>
</dbReference>
<sequence>MEREFNDTGLCVPGRHYMADISGKIEKIIKLIEKGKYFTINRPRQFGKTTILAILDKQLNEKDDYAAIEITFEEIDLDIFQNHESYIHELLMMMLARLEFLNLEKPAGFIKENLEKITTFPGLSRFITQLIQNTMPNKKVVLMIDEVDKNSDNQLFLTLLAMLRNKYLQQNKGNDHTFHSVILAGVHDIKTLKAKIRSDDQRKYNSPWNIASDFNVDLSFSPTEIETMLQDYVREKNINLEIPVIAQKLYYYTSGYPWLVSKMCKFIDEDIVPQREDKNWSINDIEAGFKMIADKAYSSTLFDSLVKNLENNEELYDLIFQIIINGRSLDFSIDDPVINLGHLYGILVNSERGRCRIHNRIFEQRIYAYMISKLLRTKFADINGFSSPEFYTGTRLNLKLVLQRFQTFMKENYSNRDAGFLEREGRLLFLAYLRPIINGRGFDFKEPVVSDEKRMDIVITYQDERHVIELKIWHGQKYHEQGLKQLSDYLDTYSLKKGYLLVYDFNKNKEYRQENILFEDKEIFAVWV</sequence>
<dbReference type="AlphaFoldDB" id="A0A975GIN0"/>
<gene>
    <name evidence="1" type="ORF">dnl_49060</name>
</gene>
<evidence type="ECO:0000313" key="1">
    <source>
        <dbReference type="EMBL" id="QTA82529.1"/>
    </source>
</evidence>
<dbReference type="InterPro" id="IPR027417">
    <property type="entry name" value="P-loop_NTPase"/>
</dbReference>
<accession>A0A975GIN0</accession>
<dbReference type="RefSeq" id="WP_207688449.1">
    <property type="nucleotide sequence ID" value="NZ_CP061799.1"/>
</dbReference>
<dbReference type="Pfam" id="PF14516">
    <property type="entry name" value="AAA_35"/>
    <property type="match status" value="1"/>
</dbReference>
<keyword evidence="2" id="KW-1185">Reference proteome</keyword>
<name>A0A975GIN0_9BACT</name>
<organism evidence="1 2">
    <name type="scientific">Desulfonema limicola</name>
    <dbReference type="NCBI Taxonomy" id="45656"/>
    <lineage>
        <taxon>Bacteria</taxon>
        <taxon>Pseudomonadati</taxon>
        <taxon>Thermodesulfobacteriota</taxon>
        <taxon>Desulfobacteria</taxon>
        <taxon>Desulfobacterales</taxon>
        <taxon>Desulfococcaceae</taxon>
        <taxon>Desulfonema</taxon>
    </lineage>
</organism>
<dbReference type="Proteomes" id="UP000663720">
    <property type="component" value="Chromosome"/>
</dbReference>
<reference evidence="1" key="1">
    <citation type="journal article" date="2021" name="Microb. Physiol.">
        <title>Proteogenomic Insights into the Physiology of Marine, Sulfate-Reducing, Filamentous Desulfonema limicola and Desulfonema magnum.</title>
        <authorList>
            <person name="Schnaars V."/>
            <person name="Wohlbrand L."/>
            <person name="Scheve S."/>
            <person name="Hinrichs C."/>
            <person name="Reinhardt R."/>
            <person name="Rabus R."/>
        </authorList>
    </citation>
    <scope>NUCLEOTIDE SEQUENCE</scope>
    <source>
        <strain evidence="1">5ac10</strain>
    </source>
</reference>
<proteinExistence type="predicted"/>
<dbReference type="EMBL" id="CP061799">
    <property type="protein sequence ID" value="QTA82529.1"/>
    <property type="molecule type" value="Genomic_DNA"/>
</dbReference>
<dbReference type="SUPFAM" id="SSF52540">
    <property type="entry name" value="P-loop containing nucleoside triphosphate hydrolases"/>
    <property type="match status" value="1"/>
</dbReference>
<evidence type="ECO:0000313" key="2">
    <source>
        <dbReference type="Proteomes" id="UP000663720"/>
    </source>
</evidence>
<protein>
    <submittedName>
        <fullName evidence="1">AAA ATPase-like domain-containing protein</fullName>
    </submittedName>
</protein>
<dbReference type="KEGG" id="dli:dnl_49060"/>